<dbReference type="EMBL" id="CAXIEN010000396">
    <property type="protein sequence ID" value="CAL1296433.1"/>
    <property type="molecule type" value="Genomic_DNA"/>
</dbReference>
<evidence type="ECO:0000313" key="1">
    <source>
        <dbReference type="EMBL" id="CAL1296433.1"/>
    </source>
</evidence>
<sequence length="44" mass="5508">MKTSNSMLYLKILYHEELSIILLASLWRYLDGFRNIWLWQTLFW</sequence>
<gene>
    <name evidence="1" type="ORF">LARSCL_LOCUS19788</name>
</gene>
<reference evidence="1 2" key="1">
    <citation type="submission" date="2024-04" db="EMBL/GenBank/DDBJ databases">
        <authorList>
            <person name="Rising A."/>
            <person name="Reimegard J."/>
            <person name="Sonavane S."/>
            <person name="Akerstrom W."/>
            <person name="Nylinder S."/>
            <person name="Hedman E."/>
            <person name="Kallberg Y."/>
        </authorList>
    </citation>
    <scope>NUCLEOTIDE SEQUENCE [LARGE SCALE GENOMIC DNA]</scope>
</reference>
<feature type="non-terminal residue" evidence="1">
    <location>
        <position position="44"/>
    </location>
</feature>
<accession>A0AAV2BM46</accession>
<evidence type="ECO:0000313" key="2">
    <source>
        <dbReference type="Proteomes" id="UP001497382"/>
    </source>
</evidence>
<comment type="caution">
    <text evidence="1">The sequence shown here is derived from an EMBL/GenBank/DDBJ whole genome shotgun (WGS) entry which is preliminary data.</text>
</comment>
<organism evidence="1 2">
    <name type="scientific">Larinioides sclopetarius</name>
    <dbReference type="NCBI Taxonomy" id="280406"/>
    <lineage>
        <taxon>Eukaryota</taxon>
        <taxon>Metazoa</taxon>
        <taxon>Ecdysozoa</taxon>
        <taxon>Arthropoda</taxon>
        <taxon>Chelicerata</taxon>
        <taxon>Arachnida</taxon>
        <taxon>Araneae</taxon>
        <taxon>Araneomorphae</taxon>
        <taxon>Entelegynae</taxon>
        <taxon>Araneoidea</taxon>
        <taxon>Araneidae</taxon>
        <taxon>Larinioides</taxon>
    </lineage>
</organism>
<keyword evidence="2" id="KW-1185">Reference proteome</keyword>
<protein>
    <submittedName>
        <fullName evidence="1">Uncharacterized protein</fullName>
    </submittedName>
</protein>
<name>A0AAV2BM46_9ARAC</name>
<dbReference type="AlphaFoldDB" id="A0AAV2BM46"/>
<dbReference type="Proteomes" id="UP001497382">
    <property type="component" value="Unassembled WGS sequence"/>
</dbReference>
<proteinExistence type="predicted"/>